<feature type="region of interest" description="Disordered" evidence="1">
    <location>
        <begin position="1"/>
        <end position="20"/>
    </location>
</feature>
<dbReference type="AlphaFoldDB" id="A0A443L6B8"/>
<accession>A0A443L6B8</accession>
<feature type="compositionally biased region" description="Pro residues" evidence="1">
    <location>
        <begin position="1"/>
        <end position="12"/>
    </location>
</feature>
<protein>
    <submittedName>
        <fullName evidence="2">Uncharacterized protein</fullName>
    </submittedName>
</protein>
<dbReference type="EMBL" id="SAVB01000030">
    <property type="protein sequence ID" value="RWR44558.1"/>
    <property type="molecule type" value="Genomic_DNA"/>
</dbReference>
<sequence length="313" mass="31479">MTLPTMTPPPAAPSRNNPDKFPAEADAMMAYFAPFVAGLNNLVSGLNTLSAQLLAAAAAADASASAASTSRTGASTAASTATSAAAAAAAARDATLAAYDNFDDRYLGAKSAAPAVDNDGAALMAGALYFDRTAEKMMLWTGSAWVAAYVSAEGLLTAASNLSDLASAATARTNLGLGILATKSPANYKLSDALWTGGTSTTQGMPTPAQVAAAVQALAPPGVGEGQTWQNVAASRSIGTAYQNTTGRPITVLVQGGNSGSGSLQISADGVSYLIVAEVGGSQYIQVSAVIPSGHYYKVIGTSINNARWCELR</sequence>
<organism evidence="2 3">
    <name type="scientific">Paenirhodobacter ferrireducens</name>
    <dbReference type="NCBI Taxonomy" id="1215032"/>
    <lineage>
        <taxon>Bacteria</taxon>
        <taxon>Pseudomonadati</taxon>
        <taxon>Pseudomonadota</taxon>
        <taxon>Alphaproteobacteria</taxon>
        <taxon>Rhodobacterales</taxon>
        <taxon>Rhodobacter group</taxon>
        <taxon>Paenirhodobacter</taxon>
    </lineage>
</organism>
<dbReference type="RefSeq" id="WP_128151992.1">
    <property type="nucleotide sequence ID" value="NZ_SAVB01000030.1"/>
</dbReference>
<dbReference type="Proteomes" id="UP000286594">
    <property type="component" value="Unassembled WGS sequence"/>
</dbReference>
<gene>
    <name evidence="2" type="ORF">EOW65_18605</name>
</gene>
<name>A0A443L6B8_9RHOB</name>
<comment type="caution">
    <text evidence="2">The sequence shown here is derived from an EMBL/GenBank/DDBJ whole genome shotgun (WGS) entry which is preliminary data.</text>
</comment>
<dbReference type="OrthoDB" id="8266301at2"/>
<evidence type="ECO:0000256" key="1">
    <source>
        <dbReference type="SAM" id="MobiDB-lite"/>
    </source>
</evidence>
<evidence type="ECO:0000313" key="3">
    <source>
        <dbReference type="Proteomes" id="UP000286594"/>
    </source>
</evidence>
<reference evidence="2 3" key="1">
    <citation type="submission" date="2019-01" db="EMBL/GenBank/DDBJ databases">
        <title>Sinorhodobacter populi sp. nov. isolated from the symptomatic bark tissue of Populus euramericana canker.</title>
        <authorList>
            <person name="Xu G."/>
        </authorList>
    </citation>
    <scope>NUCLEOTIDE SEQUENCE [LARGE SCALE GENOMIC DNA]</scope>
    <source>
        <strain evidence="2 3">CCTCC AB2012026</strain>
    </source>
</reference>
<proteinExistence type="predicted"/>
<keyword evidence="3" id="KW-1185">Reference proteome</keyword>
<evidence type="ECO:0000313" key="2">
    <source>
        <dbReference type="EMBL" id="RWR44558.1"/>
    </source>
</evidence>